<dbReference type="InterPro" id="IPR000626">
    <property type="entry name" value="Ubiquitin-like_dom"/>
</dbReference>
<evidence type="ECO:0000313" key="3">
    <source>
        <dbReference type="EMBL" id="KAK2556808.1"/>
    </source>
</evidence>
<dbReference type="GO" id="GO:0070628">
    <property type="term" value="F:proteasome binding"/>
    <property type="evidence" value="ECO:0007669"/>
    <property type="project" value="TreeGrafter"/>
</dbReference>
<dbReference type="GO" id="GO:0043161">
    <property type="term" value="P:proteasome-mediated ubiquitin-dependent protein catabolic process"/>
    <property type="evidence" value="ECO:0007669"/>
    <property type="project" value="TreeGrafter"/>
</dbReference>
<sequence>MCVFTPEAFVEFPVTISGSPQPLKISFAPSATVGDLKERIQKQLNKSPDPNQILAQNNEVLKNHMPLRRVIESPGSLILVDVELDVTVKTSANERFQVKVRPGETQIIDLMQKIEAELQVPIKDQKLFHGKTRLSDNPHNDLPKELVYSLNRTVDVFVPDYIEVTVENSASGESITLKIDKEKRLTDLAQEIPSYRNMDDNQEAIFLVDGRQLSPIQDTGTLARLGIFSGSRIKLEVRILFIRVFVTGLPQGRLTIQCNPLETFQDLLNHVQSRTKLKEIGGATFSTKGRNFNPKKDLDTLQDYGIEHRSILDFKKEKTRSSKGQQRRRKMRMRLRMRRRRKKERGSARNERECRFKELWENTEMIAQGNPLRAPGADIFERASSRVLTTKDPLWRAGGTTLQGHSYQLFEPTDETITLDPFKKVELVLRLVAREDEPDVKFPTDPCTPLSTLRPPPVPE</sequence>
<reference evidence="3" key="2">
    <citation type="journal article" date="2023" name="Science">
        <title>Genomic signatures of disease resistance in endangered staghorn corals.</title>
        <authorList>
            <person name="Vollmer S.V."/>
            <person name="Selwyn J.D."/>
            <person name="Despard B.A."/>
            <person name="Roesel C.L."/>
        </authorList>
    </citation>
    <scope>NUCLEOTIDE SEQUENCE</scope>
    <source>
        <strain evidence="3">K2</strain>
    </source>
</reference>
<dbReference type="Gene3D" id="3.10.20.90">
    <property type="entry name" value="Phosphatidylinositol 3-kinase Catalytic Subunit, Chain A, domain 1"/>
    <property type="match status" value="1"/>
</dbReference>
<keyword evidence="4" id="KW-1185">Reference proteome</keyword>
<evidence type="ECO:0000256" key="1">
    <source>
        <dbReference type="SAM" id="MobiDB-lite"/>
    </source>
</evidence>
<evidence type="ECO:0000259" key="2">
    <source>
        <dbReference type="PROSITE" id="PS50053"/>
    </source>
</evidence>
<name>A0AAD9Q8Q2_ACRCE</name>
<dbReference type="GO" id="GO:0005654">
    <property type="term" value="C:nucleoplasm"/>
    <property type="evidence" value="ECO:0007669"/>
    <property type="project" value="TreeGrafter"/>
</dbReference>
<dbReference type="AlphaFoldDB" id="A0AAD9Q8Q2"/>
<dbReference type="CDD" id="cd17039">
    <property type="entry name" value="Ubl_ubiquitin_like"/>
    <property type="match status" value="2"/>
</dbReference>
<dbReference type="Proteomes" id="UP001249851">
    <property type="component" value="Unassembled WGS sequence"/>
</dbReference>
<accession>A0AAD9Q8Q2</accession>
<feature type="region of interest" description="Disordered" evidence="1">
    <location>
        <begin position="438"/>
        <end position="460"/>
    </location>
</feature>
<dbReference type="PANTHER" id="PTHR10621">
    <property type="entry name" value="UV EXCISION REPAIR PROTEIN RAD23"/>
    <property type="match status" value="1"/>
</dbReference>
<dbReference type="GO" id="GO:0005829">
    <property type="term" value="C:cytosol"/>
    <property type="evidence" value="ECO:0007669"/>
    <property type="project" value="TreeGrafter"/>
</dbReference>
<dbReference type="PROSITE" id="PS50053">
    <property type="entry name" value="UBIQUITIN_2"/>
    <property type="match status" value="2"/>
</dbReference>
<feature type="compositionally biased region" description="Basic residues" evidence="1">
    <location>
        <begin position="325"/>
        <end position="344"/>
    </location>
</feature>
<dbReference type="SUPFAM" id="SSF54236">
    <property type="entry name" value="Ubiquitin-like"/>
    <property type="match status" value="2"/>
</dbReference>
<reference evidence="3" key="1">
    <citation type="journal article" date="2023" name="G3 (Bethesda)">
        <title>Whole genome assembly and annotation of the endangered Caribbean coral Acropora cervicornis.</title>
        <authorList>
            <person name="Selwyn J.D."/>
            <person name="Vollmer S.V."/>
        </authorList>
    </citation>
    <scope>NUCLEOTIDE SEQUENCE</scope>
    <source>
        <strain evidence="3">K2</strain>
    </source>
</reference>
<protein>
    <recommendedName>
        <fullName evidence="2">Ubiquitin-like domain-containing protein</fullName>
    </recommendedName>
</protein>
<dbReference type="EMBL" id="JARQWQ010000053">
    <property type="protein sequence ID" value="KAK2556808.1"/>
    <property type="molecule type" value="Genomic_DNA"/>
</dbReference>
<dbReference type="PANTHER" id="PTHR10621:SF0">
    <property type="entry name" value="UV EXCISION REPAIR PROTEIN RAD23"/>
    <property type="match status" value="1"/>
</dbReference>
<feature type="region of interest" description="Disordered" evidence="1">
    <location>
        <begin position="316"/>
        <end position="351"/>
    </location>
</feature>
<feature type="domain" description="Ubiquitin-like" evidence="2">
    <location>
        <begin position="162"/>
        <end position="238"/>
    </location>
</feature>
<dbReference type="GO" id="GO:0043130">
    <property type="term" value="F:ubiquitin binding"/>
    <property type="evidence" value="ECO:0007669"/>
    <property type="project" value="TreeGrafter"/>
</dbReference>
<comment type="caution">
    <text evidence="3">The sequence shown here is derived from an EMBL/GenBank/DDBJ whole genome shotgun (WGS) entry which is preliminary data.</text>
</comment>
<gene>
    <name evidence="3" type="ORF">P5673_021015</name>
</gene>
<evidence type="ECO:0000313" key="4">
    <source>
        <dbReference type="Proteomes" id="UP001249851"/>
    </source>
</evidence>
<organism evidence="3 4">
    <name type="scientific">Acropora cervicornis</name>
    <name type="common">Staghorn coral</name>
    <dbReference type="NCBI Taxonomy" id="6130"/>
    <lineage>
        <taxon>Eukaryota</taxon>
        <taxon>Metazoa</taxon>
        <taxon>Cnidaria</taxon>
        <taxon>Anthozoa</taxon>
        <taxon>Hexacorallia</taxon>
        <taxon>Scleractinia</taxon>
        <taxon>Astrocoeniina</taxon>
        <taxon>Acroporidae</taxon>
        <taxon>Acropora</taxon>
    </lineage>
</organism>
<feature type="domain" description="Ubiquitin-like" evidence="2">
    <location>
        <begin position="10"/>
        <end position="80"/>
    </location>
</feature>
<dbReference type="GO" id="GO:0031593">
    <property type="term" value="F:polyubiquitin modification-dependent protein binding"/>
    <property type="evidence" value="ECO:0007669"/>
    <property type="project" value="TreeGrafter"/>
</dbReference>
<proteinExistence type="predicted"/>
<dbReference type="InterPro" id="IPR029071">
    <property type="entry name" value="Ubiquitin-like_domsf"/>
</dbReference>
<dbReference type="SMART" id="SM00213">
    <property type="entry name" value="UBQ"/>
    <property type="match status" value="4"/>
</dbReference>